<keyword evidence="6" id="KW-1185">Reference proteome</keyword>
<gene>
    <name evidence="5" type="ORF">G6F64_014831</name>
</gene>
<feature type="domain" description="Mur ligase central" evidence="4">
    <location>
        <begin position="3"/>
        <end position="104"/>
    </location>
</feature>
<keyword evidence="2" id="KW-0547">Nucleotide-binding</keyword>
<evidence type="ECO:0000256" key="2">
    <source>
        <dbReference type="ARBA" id="ARBA00022741"/>
    </source>
</evidence>
<keyword evidence="1" id="KW-0436">Ligase</keyword>
<dbReference type="Proteomes" id="UP000716291">
    <property type="component" value="Unassembled WGS sequence"/>
</dbReference>
<dbReference type="AlphaFoldDB" id="A0A9P6WSP6"/>
<dbReference type="Pfam" id="PF08245">
    <property type="entry name" value="Mur_ligase_M"/>
    <property type="match status" value="1"/>
</dbReference>
<evidence type="ECO:0000256" key="3">
    <source>
        <dbReference type="ARBA" id="ARBA00022840"/>
    </source>
</evidence>
<proteinExistence type="predicted"/>
<dbReference type="GO" id="GO:0016881">
    <property type="term" value="F:acid-amino acid ligase activity"/>
    <property type="evidence" value="ECO:0007669"/>
    <property type="project" value="InterPro"/>
</dbReference>
<dbReference type="Gene3D" id="3.40.1190.10">
    <property type="entry name" value="Mur-like, catalytic domain"/>
    <property type="match status" value="1"/>
</dbReference>
<organism evidence="5 6">
    <name type="scientific">Rhizopus oryzae</name>
    <name type="common">Mucormycosis agent</name>
    <name type="synonym">Rhizopus arrhizus var. delemar</name>
    <dbReference type="NCBI Taxonomy" id="64495"/>
    <lineage>
        <taxon>Eukaryota</taxon>
        <taxon>Fungi</taxon>
        <taxon>Fungi incertae sedis</taxon>
        <taxon>Mucoromycota</taxon>
        <taxon>Mucoromycotina</taxon>
        <taxon>Mucoromycetes</taxon>
        <taxon>Mucorales</taxon>
        <taxon>Mucorineae</taxon>
        <taxon>Rhizopodaceae</taxon>
        <taxon>Rhizopus</taxon>
    </lineage>
</organism>
<comment type="caution">
    <text evidence="5">The sequence shown here is derived from an EMBL/GenBank/DDBJ whole genome shotgun (WGS) entry which is preliminary data.</text>
</comment>
<dbReference type="PANTHER" id="PTHR43024">
    <property type="entry name" value="UDP-N-ACETYLMURAMOYL-TRIPEPTIDE--D-ALANYL-D-ALANINE LIGASE"/>
    <property type="match status" value="1"/>
</dbReference>
<dbReference type="InterPro" id="IPR013221">
    <property type="entry name" value="Mur_ligase_cen"/>
</dbReference>
<accession>A0A9P6WSP6</accession>
<reference evidence="5" key="1">
    <citation type="journal article" date="2020" name="Microb. Genom.">
        <title>Genetic diversity of clinical and environmental Mucorales isolates obtained from an investigation of mucormycosis cases among solid organ transplant recipients.</title>
        <authorList>
            <person name="Nguyen M.H."/>
            <person name="Kaul D."/>
            <person name="Muto C."/>
            <person name="Cheng S.J."/>
            <person name="Richter R.A."/>
            <person name="Bruno V.M."/>
            <person name="Liu G."/>
            <person name="Beyhan S."/>
            <person name="Sundermann A.J."/>
            <person name="Mounaud S."/>
            <person name="Pasculle A.W."/>
            <person name="Nierman W.C."/>
            <person name="Driscoll E."/>
            <person name="Cumbie R."/>
            <person name="Clancy C.J."/>
            <person name="Dupont C.L."/>
        </authorList>
    </citation>
    <scope>NUCLEOTIDE SEQUENCE</scope>
    <source>
        <strain evidence="5">GL11</strain>
    </source>
</reference>
<evidence type="ECO:0000259" key="4">
    <source>
        <dbReference type="Pfam" id="PF08245"/>
    </source>
</evidence>
<keyword evidence="3" id="KW-0067">ATP-binding</keyword>
<dbReference type="PANTHER" id="PTHR43024:SF1">
    <property type="entry name" value="UDP-N-ACETYLMURAMOYL-TRIPEPTIDE--D-ALANYL-D-ALANINE LIGASE"/>
    <property type="match status" value="1"/>
</dbReference>
<dbReference type="EMBL" id="JAANQT010009858">
    <property type="protein sequence ID" value="KAG1276039.1"/>
    <property type="molecule type" value="Genomic_DNA"/>
</dbReference>
<evidence type="ECO:0000256" key="1">
    <source>
        <dbReference type="ARBA" id="ARBA00022598"/>
    </source>
</evidence>
<dbReference type="InterPro" id="IPR051046">
    <property type="entry name" value="MurCDEF_CellWall_CoF430Synth"/>
</dbReference>
<sequence length="127" mass="12960">MGSLLGVAVTKGAIYAALPADGVAVINVDDAYGRWFEQHFVGTPARCRVLRYGLEHTADIPARDIRAGAQGSQFTLVSPMGEARVVLGLPGRHNVSNALAAASLALAAAGAGPPDRPSAAQWRGAGG</sequence>
<evidence type="ECO:0000313" key="6">
    <source>
        <dbReference type="Proteomes" id="UP000716291"/>
    </source>
</evidence>
<name>A0A9P6WSP6_RHIOR</name>
<evidence type="ECO:0000313" key="5">
    <source>
        <dbReference type="EMBL" id="KAG1276039.1"/>
    </source>
</evidence>
<dbReference type="SUPFAM" id="SSF53623">
    <property type="entry name" value="MurD-like peptide ligases, catalytic domain"/>
    <property type="match status" value="1"/>
</dbReference>
<protein>
    <recommendedName>
        <fullName evidence="4">Mur ligase central domain-containing protein</fullName>
    </recommendedName>
</protein>
<dbReference type="InterPro" id="IPR036565">
    <property type="entry name" value="Mur-like_cat_sf"/>
</dbReference>
<dbReference type="GO" id="GO:0005524">
    <property type="term" value="F:ATP binding"/>
    <property type="evidence" value="ECO:0007669"/>
    <property type="project" value="UniProtKB-KW"/>
</dbReference>